<dbReference type="RefSeq" id="WP_166919922.1">
    <property type="nucleotide sequence ID" value="NZ_JAASRN010000002.1"/>
</dbReference>
<sequence>MKRLLYILLASMLFESCNKDKVQQETNQARDAAEVSAKLQAVELSSQQIKEMGIQFTQLVRQEVSEWIEVSGQVMPPPESLIQVGTRIPGYVRNLQLVEGQHVQKGQVLFYIESLEFIDMQRRYLTLLADLQQLESAYKREQALLELDVNARKTFEQTNAAYRKTLAEKKALEAQLELLGVNPTEIAQGSMKKSLPVRAAHSAVVTKILVTEGTYVQPQQPVLELLDERHVHIELTVFEKDLPKVQRGQKVRLVLAAVPNDTLHAEVFEVNAKLNADRSTNVHAHFKKAPEHPLVGSYVQAWIAVAPRVAWVLPEEAVVYDNGQAYVWRKQGIRLEPLAVQLMRSGRGEVALQEPLPFSPQDSIVSTGAFRLLAIFRNAGEEE</sequence>
<dbReference type="GO" id="GO:0060003">
    <property type="term" value="P:copper ion export"/>
    <property type="evidence" value="ECO:0007669"/>
    <property type="project" value="TreeGrafter"/>
</dbReference>
<dbReference type="PANTHER" id="PTHR30097:SF4">
    <property type="entry name" value="SLR6042 PROTEIN"/>
    <property type="match status" value="1"/>
</dbReference>
<proteinExistence type="inferred from homology"/>
<accession>A0A846MSM2</accession>
<dbReference type="EMBL" id="JAASRN010000002">
    <property type="protein sequence ID" value="NIK74342.1"/>
    <property type="molecule type" value="Genomic_DNA"/>
</dbReference>
<comment type="caution">
    <text evidence="4">The sequence shown here is derived from an EMBL/GenBank/DDBJ whole genome shotgun (WGS) entry which is preliminary data.</text>
</comment>
<protein>
    <submittedName>
        <fullName evidence="4">Cobalt-zinc-cadmium efflux system membrane fusion protein</fullName>
    </submittedName>
</protein>
<keyword evidence="2" id="KW-0813">Transport</keyword>
<comment type="similarity">
    <text evidence="1">Belongs to the membrane fusion protein (MFP) (TC 8.A.1) family.</text>
</comment>
<dbReference type="Proteomes" id="UP000537126">
    <property type="component" value="Unassembled WGS sequence"/>
</dbReference>
<gene>
    <name evidence="4" type="ORF">FHS56_001855</name>
</gene>
<dbReference type="InterPro" id="IPR058647">
    <property type="entry name" value="BSH_CzcB-like"/>
</dbReference>
<dbReference type="PANTHER" id="PTHR30097">
    <property type="entry name" value="CATION EFFLUX SYSTEM PROTEIN CUSB"/>
    <property type="match status" value="1"/>
</dbReference>
<dbReference type="SUPFAM" id="SSF111369">
    <property type="entry name" value="HlyD-like secretion proteins"/>
    <property type="match status" value="1"/>
</dbReference>
<dbReference type="Pfam" id="PF25973">
    <property type="entry name" value="BSH_CzcB"/>
    <property type="match status" value="1"/>
</dbReference>
<evidence type="ECO:0000259" key="3">
    <source>
        <dbReference type="Pfam" id="PF25973"/>
    </source>
</evidence>
<dbReference type="GO" id="GO:0022857">
    <property type="term" value="F:transmembrane transporter activity"/>
    <property type="evidence" value="ECO:0007669"/>
    <property type="project" value="InterPro"/>
</dbReference>
<reference evidence="4 5" key="1">
    <citation type="submission" date="2020-03" db="EMBL/GenBank/DDBJ databases">
        <title>Genomic Encyclopedia of Type Strains, Phase IV (KMG-IV): sequencing the most valuable type-strain genomes for metagenomic binning, comparative biology and taxonomic classification.</title>
        <authorList>
            <person name="Goeker M."/>
        </authorList>
    </citation>
    <scope>NUCLEOTIDE SEQUENCE [LARGE SCALE GENOMIC DNA]</scope>
    <source>
        <strain evidence="4 5">DSM 5718</strain>
    </source>
</reference>
<dbReference type="GO" id="GO:0015679">
    <property type="term" value="P:plasma membrane copper ion transport"/>
    <property type="evidence" value="ECO:0007669"/>
    <property type="project" value="TreeGrafter"/>
</dbReference>
<dbReference type="GO" id="GO:0030313">
    <property type="term" value="C:cell envelope"/>
    <property type="evidence" value="ECO:0007669"/>
    <property type="project" value="TreeGrafter"/>
</dbReference>
<evidence type="ECO:0000313" key="5">
    <source>
        <dbReference type="Proteomes" id="UP000537126"/>
    </source>
</evidence>
<name>A0A846MSM2_9BACT</name>
<dbReference type="InterPro" id="IPR006143">
    <property type="entry name" value="RND_pump_MFP"/>
</dbReference>
<feature type="domain" description="CzcB-like barrel-sandwich hybrid" evidence="3">
    <location>
        <begin position="82"/>
        <end position="225"/>
    </location>
</feature>
<evidence type="ECO:0000256" key="2">
    <source>
        <dbReference type="ARBA" id="ARBA00022448"/>
    </source>
</evidence>
<evidence type="ECO:0000256" key="1">
    <source>
        <dbReference type="ARBA" id="ARBA00009477"/>
    </source>
</evidence>
<organism evidence="4 5">
    <name type="scientific">Thermonema lapsum</name>
    <dbReference type="NCBI Taxonomy" id="28195"/>
    <lineage>
        <taxon>Bacteria</taxon>
        <taxon>Pseudomonadati</taxon>
        <taxon>Bacteroidota</taxon>
        <taxon>Cytophagia</taxon>
        <taxon>Cytophagales</taxon>
        <taxon>Thermonemataceae</taxon>
        <taxon>Thermonema</taxon>
    </lineage>
</organism>
<dbReference type="AlphaFoldDB" id="A0A846MSM2"/>
<dbReference type="NCBIfam" id="TIGR01730">
    <property type="entry name" value="RND_mfp"/>
    <property type="match status" value="1"/>
</dbReference>
<dbReference type="Gene3D" id="2.40.30.170">
    <property type="match status" value="1"/>
</dbReference>
<keyword evidence="5" id="KW-1185">Reference proteome</keyword>
<dbReference type="InterPro" id="IPR051909">
    <property type="entry name" value="MFP_Cation_Efflux"/>
</dbReference>
<dbReference type="GO" id="GO:0016020">
    <property type="term" value="C:membrane"/>
    <property type="evidence" value="ECO:0007669"/>
    <property type="project" value="InterPro"/>
</dbReference>
<dbReference type="Gene3D" id="2.40.50.100">
    <property type="match status" value="2"/>
</dbReference>
<evidence type="ECO:0000313" key="4">
    <source>
        <dbReference type="EMBL" id="NIK74342.1"/>
    </source>
</evidence>